<sequence length="166" mass="18697">MVLQGVAQAFAMDDATWRRHANPWSGWSRAATGLPLIAMAVWSRVWLGWAALVPCMLVALWLWLNPRLFPAPRRFDGWMARGVLGERILVSFPDAIPRAHRRMARILALASLPGTLVFAAGLWTLRLDWVVLGGALAALPKFWFIDRMGWLLADWRAAGRSEWEAP</sequence>
<dbReference type="Proteomes" id="UP000596387">
    <property type="component" value="Chromosome"/>
</dbReference>
<evidence type="ECO:0000313" key="2">
    <source>
        <dbReference type="EMBL" id="QRF66809.1"/>
    </source>
</evidence>
<keyword evidence="1" id="KW-0472">Membrane</keyword>
<protein>
    <submittedName>
        <fullName evidence="2">Uncharacterized protein</fullName>
    </submittedName>
</protein>
<dbReference type="Pfam" id="PF20358">
    <property type="entry name" value="DUF6653"/>
    <property type="match status" value="1"/>
</dbReference>
<feature type="transmembrane region" description="Helical" evidence="1">
    <location>
        <begin position="129"/>
        <end position="146"/>
    </location>
</feature>
<dbReference type="InterPro" id="IPR046595">
    <property type="entry name" value="DUF6653"/>
</dbReference>
<evidence type="ECO:0000313" key="3">
    <source>
        <dbReference type="Proteomes" id="UP000596387"/>
    </source>
</evidence>
<keyword evidence="1" id="KW-0812">Transmembrane</keyword>
<organism evidence="2 3">
    <name type="scientific">Ponticoccus alexandrii</name>
    <dbReference type="NCBI Taxonomy" id="1943633"/>
    <lineage>
        <taxon>Bacteria</taxon>
        <taxon>Pseudomonadati</taxon>
        <taxon>Pseudomonadota</taxon>
        <taxon>Alphaproteobacteria</taxon>
        <taxon>Rhodobacterales</taxon>
        <taxon>Roseobacteraceae</taxon>
        <taxon>Ponticoccus</taxon>
    </lineage>
</organism>
<feature type="transmembrane region" description="Helical" evidence="1">
    <location>
        <begin position="46"/>
        <end position="64"/>
    </location>
</feature>
<feature type="transmembrane region" description="Helical" evidence="1">
    <location>
        <begin position="106"/>
        <end position="123"/>
    </location>
</feature>
<keyword evidence="3" id="KW-1185">Reference proteome</keyword>
<name>A0ABX7F9L3_9RHOB</name>
<evidence type="ECO:0000256" key="1">
    <source>
        <dbReference type="SAM" id="Phobius"/>
    </source>
</evidence>
<dbReference type="RefSeq" id="WP_023849411.1">
    <property type="nucleotide sequence ID" value="NZ_CP047166.1"/>
</dbReference>
<gene>
    <name evidence="2" type="ORF">GQA70_11100</name>
</gene>
<keyword evidence="1" id="KW-1133">Transmembrane helix</keyword>
<dbReference type="EMBL" id="CP047166">
    <property type="protein sequence ID" value="QRF66809.1"/>
    <property type="molecule type" value="Genomic_DNA"/>
</dbReference>
<reference evidence="2 3" key="1">
    <citation type="submission" date="2019-12" db="EMBL/GenBank/DDBJ databases">
        <title>Complete Genome Sequence of a Quorum-Sensing Bacterium,Rhodobacteraceae bacterium C31, Isolated from a marine microalgae symbiotic bacteria.</title>
        <authorList>
            <person name="Zhang Y."/>
        </authorList>
    </citation>
    <scope>NUCLEOTIDE SEQUENCE [LARGE SCALE GENOMIC DNA]</scope>
    <source>
        <strain evidence="2 3">C31</strain>
    </source>
</reference>
<proteinExistence type="predicted"/>
<accession>A0ABX7F9L3</accession>